<keyword evidence="2" id="KW-1185">Reference proteome</keyword>
<protein>
    <submittedName>
        <fullName evidence="1">Uncharacterized protein</fullName>
    </submittedName>
</protein>
<comment type="caution">
    <text evidence="1">The sequence shown here is derived from an EMBL/GenBank/DDBJ whole genome shotgun (WGS) entry which is preliminary data.</text>
</comment>
<proteinExistence type="predicted"/>
<accession>A0ABR3FHU7</accession>
<reference evidence="1 2" key="1">
    <citation type="submission" date="2024-02" db="EMBL/GenBank/DDBJ databases">
        <title>A draft genome for the cacao thread blight pathogen Marasmius crinis-equi.</title>
        <authorList>
            <person name="Cohen S.P."/>
            <person name="Baruah I.K."/>
            <person name="Amoako-Attah I."/>
            <person name="Bukari Y."/>
            <person name="Meinhardt L.W."/>
            <person name="Bailey B.A."/>
        </authorList>
    </citation>
    <scope>NUCLEOTIDE SEQUENCE [LARGE SCALE GENOMIC DNA]</scope>
    <source>
        <strain evidence="1 2">GH-76</strain>
    </source>
</reference>
<organism evidence="1 2">
    <name type="scientific">Marasmius crinis-equi</name>
    <dbReference type="NCBI Taxonomy" id="585013"/>
    <lineage>
        <taxon>Eukaryota</taxon>
        <taxon>Fungi</taxon>
        <taxon>Dikarya</taxon>
        <taxon>Basidiomycota</taxon>
        <taxon>Agaricomycotina</taxon>
        <taxon>Agaricomycetes</taxon>
        <taxon>Agaricomycetidae</taxon>
        <taxon>Agaricales</taxon>
        <taxon>Marasmiineae</taxon>
        <taxon>Marasmiaceae</taxon>
        <taxon>Marasmius</taxon>
    </lineage>
</organism>
<sequence>MLITFQETPDAPLRTVELPDTSRSFRIASVIQLLVEWGRVQTAFEPENLEETLAMLEHDQSEQAGMLAACIQRLIVLLERRRHLRAEMWAQLAPFLTQDLEDLSNSNDTETIDASTKEGSL</sequence>
<evidence type="ECO:0000313" key="2">
    <source>
        <dbReference type="Proteomes" id="UP001465976"/>
    </source>
</evidence>
<dbReference type="EMBL" id="JBAHYK010000360">
    <property type="protein sequence ID" value="KAL0574847.1"/>
    <property type="molecule type" value="Genomic_DNA"/>
</dbReference>
<gene>
    <name evidence="1" type="ORF">V5O48_007120</name>
</gene>
<name>A0ABR3FHU7_9AGAR</name>
<dbReference type="Proteomes" id="UP001465976">
    <property type="component" value="Unassembled WGS sequence"/>
</dbReference>
<evidence type="ECO:0000313" key="1">
    <source>
        <dbReference type="EMBL" id="KAL0574847.1"/>
    </source>
</evidence>